<keyword evidence="3" id="KW-0804">Transcription</keyword>
<gene>
    <name evidence="5" type="ORF">EV186_1011313</name>
</gene>
<evidence type="ECO:0000313" key="5">
    <source>
        <dbReference type="EMBL" id="TDQ05343.1"/>
    </source>
</evidence>
<dbReference type="Proteomes" id="UP000295444">
    <property type="component" value="Unassembled WGS sequence"/>
</dbReference>
<dbReference type="PROSITE" id="PS50995">
    <property type="entry name" value="HTH_MARR_2"/>
    <property type="match status" value="1"/>
</dbReference>
<evidence type="ECO:0000256" key="3">
    <source>
        <dbReference type="ARBA" id="ARBA00023163"/>
    </source>
</evidence>
<dbReference type="GO" id="GO:0003677">
    <property type="term" value="F:DNA binding"/>
    <property type="evidence" value="ECO:0007669"/>
    <property type="project" value="UniProtKB-KW"/>
</dbReference>
<dbReference type="InterPro" id="IPR052526">
    <property type="entry name" value="HTH-type_Bedaq_tolerance"/>
</dbReference>
<feature type="domain" description="HTH marR-type" evidence="4">
    <location>
        <begin position="21"/>
        <end position="155"/>
    </location>
</feature>
<dbReference type="SMART" id="SM00347">
    <property type="entry name" value="HTH_MARR"/>
    <property type="match status" value="1"/>
</dbReference>
<reference evidence="5 6" key="1">
    <citation type="submission" date="2019-03" db="EMBL/GenBank/DDBJ databases">
        <title>Genomic Encyclopedia of Type Strains, Phase IV (KMG-IV): sequencing the most valuable type-strain genomes for metagenomic binning, comparative biology and taxonomic classification.</title>
        <authorList>
            <person name="Goeker M."/>
        </authorList>
    </citation>
    <scope>NUCLEOTIDE SEQUENCE [LARGE SCALE GENOMIC DNA]</scope>
    <source>
        <strain evidence="5 6">DSM 45361</strain>
    </source>
</reference>
<organism evidence="5 6">
    <name type="scientific">Labedaea rhizosphaerae</name>
    <dbReference type="NCBI Taxonomy" id="598644"/>
    <lineage>
        <taxon>Bacteria</taxon>
        <taxon>Bacillati</taxon>
        <taxon>Actinomycetota</taxon>
        <taxon>Actinomycetes</taxon>
        <taxon>Pseudonocardiales</taxon>
        <taxon>Pseudonocardiaceae</taxon>
        <taxon>Labedaea</taxon>
    </lineage>
</organism>
<sequence length="172" mass="18941">MVEPAAPAAAPAADRGDFEVADQLGRELVRFVRLINYFKTHVNKPTTKGVEGSAYPLLGSLVFDGPRRMTALAEAVHSDPSTVSRQISSLVSSGLVERQADPVDGRACLLAATAQGHELFDELRRRRTEHLAALLSEWDRDDQLRLVELFGRLNTDIESYQPEPSTTEGDVR</sequence>
<evidence type="ECO:0000313" key="6">
    <source>
        <dbReference type="Proteomes" id="UP000295444"/>
    </source>
</evidence>
<dbReference type="EMBL" id="SNXZ01000001">
    <property type="protein sequence ID" value="TDQ05343.1"/>
    <property type="molecule type" value="Genomic_DNA"/>
</dbReference>
<comment type="caution">
    <text evidence="5">The sequence shown here is derived from an EMBL/GenBank/DDBJ whole genome shotgun (WGS) entry which is preliminary data.</text>
</comment>
<dbReference type="InterPro" id="IPR036388">
    <property type="entry name" value="WH-like_DNA-bd_sf"/>
</dbReference>
<evidence type="ECO:0000256" key="1">
    <source>
        <dbReference type="ARBA" id="ARBA00023015"/>
    </source>
</evidence>
<dbReference type="OrthoDB" id="5148120at2"/>
<evidence type="ECO:0000256" key="2">
    <source>
        <dbReference type="ARBA" id="ARBA00023125"/>
    </source>
</evidence>
<dbReference type="GO" id="GO:0003700">
    <property type="term" value="F:DNA-binding transcription factor activity"/>
    <property type="evidence" value="ECO:0007669"/>
    <property type="project" value="InterPro"/>
</dbReference>
<dbReference type="InterPro" id="IPR023187">
    <property type="entry name" value="Tscrpt_reg_MarR-type_CS"/>
</dbReference>
<keyword evidence="2 5" id="KW-0238">DNA-binding</keyword>
<dbReference type="PANTHER" id="PTHR39515">
    <property type="entry name" value="CONSERVED PROTEIN"/>
    <property type="match status" value="1"/>
</dbReference>
<dbReference type="Gene3D" id="1.10.10.10">
    <property type="entry name" value="Winged helix-like DNA-binding domain superfamily/Winged helix DNA-binding domain"/>
    <property type="match status" value="1"/>
</dbReference>
<dbReference type="PROSITE" id="PS01117">
    <property type="entry name" value="HTH_MARR_1"/>
    <property type="match status" value="1"/>
</dbReference>
<dbReference type="PANTHER" id="PTHR39515:SF2">
    <property type="entry name" value="HTH-TYPE TRANSCRIPTIONAL REGULATOR RV0880"/>
    <property type="match status" value="1"/>
</dbReference>
<dbReference type="InterPro" id="IPR036390">
    <property type="entry name" value="WH_DNA-bd_sf"/>
</dbReference>
<proteinExistence type="predicted"/>
<dbReference type="SUPFAM" id="SSF46785">
    <property type="entry name" value="Winged helix' DNA-binding domain"/>
    <property type="match status" value="1"/>
</dbReference>
<keyword evidence="1" id="KW-0805">Transcription regulation</keyword>
<dbReference type="InterPro" id="IPR000835">
    <property type="entry name" value="HTH_MarR-typ"/>
</dbReference>
<evidence type="ECO:0000259" key="4">
    <source>
        <dbReference type="PROSITE" id="PS50995"/>
    </source>
</evidence>
<dbReference type="AlphaFoldDB" id="A0A4R6SQ10"/>
<protein>
    <submittedName>
        <fullName evidence="5">DNA-binding MarR family transcriptional regulator</fullName>
    </submittedName>
</protein>
<name>A0A4R6SQ10_LABRH</name>
<keyword evidence="6" id="KW-1185">Reference proteome</keyword>
<dbReference type="RefSeq" id="WP_133848108.1">
    <property type="nucleotide sequence ID" value="NZ_SNXZ01000001.1"/>
</dbReference>
<dbReference type="Pfam" id="PF12802">
    <property type="entry name" value="MarR_2"/>
    <property type="match status" value="1"/>
</dbReference>
<accession>A0A4R6SQ10</accession>